<sequence>MAILRRQEIRNMSPEERTDELEKMESELIREYALASAGGAPENPGRIGELKRTIARIKTIRNELKEN</sequence>
<dbReference type="HAMAP" id="MF_00374">
    <property type="entry name" value="Ribosomal_uL29"/>
    <property type="match status" value="1"/>
</dbReference>
<dbReference type="GO" id="GO:0005840">
    <property type="term" value="C:ribosome"/>
    <property type="evidence" value="ECO:0007669"/>
    <property type="project" value="UniProtKB-KW"/>
</dbReference>
<feature type="region of interest" description="Disordered" evidence="5">
    <location>
        <begin position="1"/>
        <end position="20"/>
    </location>
</feature>
<dbReference type="SUPFAM" id="SSF46561">
    <property type="entry name" value="Ribosomal protein L29 (L29p)"/>
    <property type="match status" value="1"/>
</dbReference>
<dbReference type="NCBIfam" id="TIGR00012">
    <property type="entry name" value="L29"/>
    <property type="match status" value="1"/>
</dbReference>
<evidence type="ECO:0000256" key="1">
    <source>
        <dbReference type="ARBA" id="ARBA00009254"/>
    </source>
</evidence>
<dbReference type="CDD" id="cd00427">
    <property type="entry name" value="Ribosomal_L29_HIP"/>
    <property type="match status" value="1"/>
</dbReference>
<accession>A0A3R7XP07</accession>
<dbReference type="InterPro" id="IPR001854">
    <property type="entry name" value="Ribosomal_uL29"/>
</dbReference>
<dbReference type="InterPro" id="IPR036049">
    <property type="entry name" value="Ribosomal_uL29_sf"/>
</dbReference>
<dbReference type="Proteomes" id="UP000284763">
    <property type="component" value="Unassembled WGS sequence"/>
</dbReference>
<dbReference type="InterPro" id="IPR018254">
    <property type="entry name" value="Ribosomal_uL29_CS"/>
</dbReference>
<dbReference type="Gene3D" id="1.10.287.310">
    <property type="match status" value="1"/>
</dbReference>
<dbReference type="GO" id="GO:0006412">
    <property type="term" value="P:translation"/>
    <property type="evidence" value="ECO:0007669"/>
    <property type="project" value="UniProtKB-UniRule"/>
</dbReference>
<evidence type="ECO:0000256" key="5">
    <source>
        <dbReference type="SAM" id="MobiDB-lite"/>
    </source>
</evidence>
<dbReference type="PROSITE" id="PS00579">
    <property type="entry name" value="RIBOSOMAL_L29"/>
    <property type="match status" value="1"/>
</dbReference>
<organism evidence="6 7">
    <name type="scientific">Methanosalsum natronophilum</name>
    <dbReference type="NCBI Taxonomy" id="768733"/>
    <lineage>
        <taxon>Archaea</taxon>
        <taxon>Methanobacteriati</taxon>
        <taxon>Methanobacteriota</taxon>
        <taxon>Stenosarchaea group</taxon>
        <taxon>Methanomicrobia</taxon>
        <taxon>Methanosarcinales</taxon>
        <taxon>Methanosarcinaceae</taxon>
        <taxon>Methanosalsum</taxon>
    </lineage>
</organism>
<proteinExistence type="inferred from homology"/>
<protein>
    <recommendedName>
        <fullName evidence="4">Large ribosomal subunit protein uL29</fullName>
    </recommendedName>
</protein>
<dbReference type="RefSeq" id="WP_259135625.1">
    <property type="nucleotide sequence ID" value="NZ_JANUCS010000020.1"/>
</dbReference>
<evidence type="ECO:0000256" key="2">
    <source>
        <dbReference type="ARBA" id="ARBA00022980"/>
    </source>
</evidence>
<evidence type="ECO:0000256" key="3">
    <source>
        <dbReference type="ARBA" id="ARBA00023274"/>
    </source>
</evidence>
<comment type="similarity">
    <text evidence="1 4">Belongs to the universal ribosomal protein uL29 family.</text>
</comment>
<keyword evidence="2 4" id="KW-0689">Ribosomal protein</keyword>
<gene>
    <name evidence="6" type="primary">rpmC</name>
    <name evidence="4" type="synonym">rpl29</name>
    <name evidence="6" type="ORF">D5R95_09040</name>
</gene>
<dbReference type="Pfam" id="PF00831">
    <property type="entry name" value="Ribosomal_L29"/>
    <property type="match status" value="1"/>
</dbReference>
<dbReference type="EMBL" id="QZAB01000580">
    <property type="protein sequence ID" value="RQD80053.1"/>
    <property type="molecule type" value="Genomic_DNA"/>
</dbReference>
<comment type="caution">
    <text evidence="6">The sequence shown here is derived from an EMBL/GenBank/DDBJ whole genome shotgun (WGS) entry which is preliminary data.</text>
</comment>
<evidence type="ECO:0000256" key="4">
    <source>
        <dbReference type="HAMAP-Rule" id="MF_00374"/>
    </source>
</evidence>
<keyword evidence="3 4" id="KW-0687">Ribonucleoprotein</keyword>
<reference evidence="6 7" key="1">
    <citation type="submission" date="2018-08" db="EMBL/GenBank/DDBJ databases">
        <title>The metabolism and importance of syntrophic acetate oxidation coupled to methane or sulfide production in haloalkaline environments.</title>
        <authorList>
            <person name="Timmers P.H.A."/>
            <person name="Vavourakis C.D."/>
            <person name="Sorokin D.Y."/>
            <person name="Sinninghe Damste J.S."/>
            <person name="Muyzer G."/>
            <person name="Stams A.J.M."/>
            <person name="Plugge C.M."/>
        </authorList>
    </citation>
    <scope>NUCLEOTIDE SEQUENCE [LARGE SCALE GENOMIC DNA]</scope>
    <source>
        <strain evidence="6">MSAO_Arc3</strain>
    </source>
</reference>
<name>A0A3R7XP07_9EURY</name>
<evidence type="ECO:0000313" key="6">
    <source>
        <dbReference type="EMBL" id="RQD80053.1"/>
    </source>
</evidence>
<dbReference type="GO" id="GO:1990904">
    <property type="term" value="C:ribonucleoprotein complex"/>
    <property type="evidence" value="ECO:0007669"/>
    <property type="project" value="UniProtKB-KW"/>
</dbReference>
<dbReference type="GO" id="GO:0003735">
    <property type="term" value="F:structural constituent of ribosome"/>
    <property type="evidence" value="ECO:0007669"/>
    <property type="project" value="InterPro"/>
</dbReference>
<evidence type="ECO:0000313" key="7">
    <source>
        <dbReference type="Proteomes" id="UP000284763"/>
    </source>
</evidence>
<dbReference type="AlphaFoldDB" id="A0A3R7XP07"/>